<dbReference type="RefSeq" id="WP_306206639.1">
    <property type="nucleotide sequence ID" value="NZ_CP132353.1"/>
</dbReference>
<sequence>MHKLVLTLLITWICGYAQAAEPLRFASVANNPPFEFMNSDNQLVGFDIDLAKALCERMQQQCIFTSNIFEHLLPSLKFRRYDAVISGLDITEDRKTLVDFTDPYYSNSGTLVTAKGLYSNIEQLKGKRVGIGAETTQQAYLKTAWPEIVAVIYDNYQNALLDMRNGRLDGIFGDTLSVQEVLKSNPQLGKVGAPITDSRYFGTGLGIAVRKGNSELREKLNNALQSLKDDGTLHQLSLRWFDPSA</sequence>
<dbReference type="SUPFAM" id="SSF53850">
    <property type="entry name" value="Periplasmic binding protein-like II"/>
    <property type="match status" value="1"/>
</dbReference>
<keyword evidence="3 5" id="KW-0732">Signal</keyword>
<dbReference type="Gene3D" id="3.40.190.10">
    <property type="entry name" value="Periplasmic binding protein-like II"/>
    <property type="match status" value="2"/>
</dbReference>
<feature type="domain" description="Ionotropic glutamate receptor C-terminal" evidence="7">
    <location>
        <begin position="24"/>
        <end position="243"/>
    </location>
</feature>
<dbReference type="Proteomes" id="UP001228139">
    <property type="component" value="Chromosome"/>
</dbReference>
<dbReference type="SMART" id="SM00079">
    <property type="entry name" value="PBPe"/>
    <property type="match status" value="1"/>
</dbReference>
<dbReference type="KEGG" id="epi:Q3V30_14195"/>
<evidence type="ECO:0000256" key="3">
    <source>
        <dbReference type="ARBA" id="ARBA00022729"/>
    </source>
</evidence>
<accession>A0AA50DK23</accession>
<dbReference type="InterPro" id="IPR001320">
    <property type="entry name" value="Iontro_rcpt_C"/>
</dbReference>
<evidence type="ECO:0000313" key="8">
    <source>
        <dbReference type="EMBL" id="WLS77626.1"/>
    </source>
</evidence>
<comment type="subcellular location">
    <subcellularLocation>
        <location evidence="1">Cell envelope</location>
    </subcellularLocation>
</comment>
<dbReference type="InterPro" id="IPR018313">
    <property type="entry name" value="SBP_3_CS"/>
</dbReference>
<dbReference type="GO" id="GO:0016020">
    <property type="term" value="C:membrane"/>
    <property type="evidence" value="ECO:0007669"/>
    <property type="project" value="InterPro"/>
</dbReference>
<dbReference type="Pfam" id="PF00497">
    <property type="entry name" value="SBP_bac_3"/>
    <property type="match status" value="1"/>
</dbReference>
<keyword evidence="9" id="KW-1185">Reference proteome</keyword>
<proteinExistence type="inferred from homology"/>
<dbReference type="AlphaFoldDB" id="A0AA50DK23"/>
<dbReference type="InterPro" id="IPR001638">
    <property type="entry name" value="Solute-binding_3/MltF_N"/>
</dbReference>
<dbReference type="PANTHER" id="PTHR35936">
    <property type="entry name" value="MEMBRANE-BOUND LYTIC MUREIN TRANSGLYCOSYLASE F"/>
    <property type="match status" value="1"/>
</dbReference>
<dbReference type="PANTHER" id="PTHR35936:SF20">
    <property type="entry name" value="ABC TRANSPORTER ARGININE-BINDING PROTEIN 2-RELATED"/>
    <property type="match status" value="1"/>
</dbReference>
<protein>
    <submittedName>
        <fullName evidence="8">Transporter substrate-binding domain-containing protein</fullName>
    </submittedName>
</protein>
<dbReference type="EMBL" id="CP132353">
    <property type="protein sequence ID" value="WLS77626.1"/>
    <property type="molecule type" value="Genomic_DNA"/>
</dbReference>
<evidence type="ECO:0000259" key="6">
    <source>
        <dbReference type="SMART" id="SM00062"/>
    </source>
</evidence>
<dbReference type="PROSITE" id="PS01039">
    <property type="entry name" value="SBP_BACTERIAL_3"/>
    <property type="match status" value="1"/>
</dbReference>
<dbReference type="SMART" id="SM00062">
    <property type="entry name" value="PBPb"/>
    <property type="match status" value="1"/>
</dbReference>
<comment type="similarity">
    <text evidence="2 4">Belongs to the bacterial solute-binding protein 3 family.</text>
</comment>
<feature type="domain" description="Solute-binding protein family 3/N-terminal" evidence="6">
    <location>
        <begin position="22"/>
        <end position="244"/>
    </location>
</feature>
<evidence type="ECO:0000256" key="1">
    <source>
        <dbReference type="ARBA" id="ARBA00004196"/>
    </source>
</evidence>
<feature type="chain" id="PRO_5041307420" evidence="5">
    <location>
        <begin position="20"/>
        <end position="245"/>
    </location>
</feature>
<dbReference type="GO" id="GO:0015276">
    <property type="term" value="F:ligand-gated monoatomic ion channel activity"/>
    <property type="evidence" value="ECO:0007669"/>
    <property type="project" value="InterPro"/>
</dbReference>
<evidence type="ECO:0000256" key="5">
    <source>
        <dbReference type="SAM" id="SignalP"/>
    </source>
</evidence>
<name>A0AA50DK23_9GAMM</name>
<feature type="signal peptide" evidence="5">
    <location>
        <begin position="1"/>
        <end position="19"/>
    </location>
</feature>
<evidence type="ECO:0000313" key="9">
    <source>
        <dbReference type="Proteomes" id="UP001228139"/>
    </source>
</evidence>
<reference evidence="8 9" key="1">
    <citation type="submission" date="2023-07" db="EMBL/GenBank/DDBJ databases">
        <title>Pathogenic bacteria of pear tree diseases.</title>
        <authorList>
            <person name="Zhang Z."/>
            <person name="He L."/>
            <person name="Huang R."/>
        </authorList>
    </citation>
    <scope>NUCLEOTIDE SEQUENCE [LARGE SCALE GENOMIC DNA]</scope>
    <source>
        <strain evidence="8 9">DE2</strain>
    </source>
</reference>
<evidence type="ECO:0000256" key="2">
    <source>
        <dbReference type="ARBA" id="ARBA00010333"/>
    </source>
</evidence>
<evidence type="ECO:0000259" key="7">
    <source>
        <dbReference type="SMART" id="SM00079"/>
    </source>
</evidence>
<organism evidence="8 9">
    <name type="scientific">Erwinia pyri</name>
    <dbReference type="NCBI Taxonomy" id="3062598"/>
    <lineage>
        <taxon>Bacteria</taxon>
        <taxon>Pseudomonadati</taxon>
        <taxon>Pseudomonadota</taxon>
        <taxon>Gammaproteobacteria</taxon>
        <taxon>Enterobacterales</taxon>
        <taxon>Erwiniaceae</taxon>
        <taxon>Erwinia</taxon>
    </lineage>
</organism>
<evidence type="ECO:0000256" key="4">
    <source>
        <dbReference type="RuleBase" id="RU003744"/>
    </source>
</evidence>
<gene>
    <name evidence="8" type="ORF">Q3V30_14195</name>
</gene>
<dbReference type="GO" id="GO:0030288">
    <property type="term" value="C:outer membrane-bounded periplasmic space"/>
    <property type="evidence" value="ECO:0007669"/>
    <property type="project" value="UniProtKB-ARBA"/>
</dbReference>